<dbReference type="EMBL" id="QZMU01000001">
    <property type="protein sequence ID" value="RRQ20691.1"/>
    <property type="molecule type" value="Genomic_DNA"/>
</dbReference>
<dbReference type="Proteomes" id="UP000287798">
    <property type="component" value="Unassembled WGS sequence"/>
</dbReference>
<gene>
    <name evidence="1" type="ORF">D6C00_00960</name>
</gene>
<dbReference type="AlphaFoldDB" id="A0A426QG11"/>
<protein>
    <submittedName>
        <fullName evidence="1">Uncharacterized protein</fullName>
    </submittedName>
</protein>
<reference evidence="1 2" key="1">
    <citation type="journal article" date="2010" name="Int. J. Syst. Evol. Microbiol.">
        <title>Thiohalobacter thiocyanaticus gen. nov., sp. nov., a moderately halophilic, sulfur-oxidizing gammaproteobacterium from hypersaline lakes, that utilizes thiocyanate.</title>
        <authorList>
            <person name="Sorokin D.Y."/>
            <person name="Kovaleva O.L."/>
            <person name="Tourova T.P."/>
            <person name="Muyzer G."/>
        </authorList>
    </citation>
    <scope>NUCLEOTIDE SEQUENCE [LARGE SCALE GENOMIC DNA]</scope>
    <source>
        <strain evidence="1 2">Hrh1</strain>
    </source>
</reference>
<evidence type="ECO:0000313" key="1">
    <source>
        <dbReference type="EMBL" id="RRQ20691.1"/>
    </source>
</evidence>
<comment type="caution">
    <text evidence="1">The sequence shown here is derived from an EMBL/GenBank/DDBJ whole genome shotgun (WGS) entry which is preliminary data.</text>
</comment>
<evidence type="ECO:0000313" key="2">
    <source>
        <dbReference type="Proteomes" id="UP000287798"/>
    </source>
</evidence>
<sequence>MSGAKTGKEPGDRIITLPTARHDNKDLPVIDVVPGLLPATVDAGEAALLEAGAEIYQSGGRLVAIGHEDQKHNHKGIQRPEAAPRLIPVTPVHLREQLTRSAIWQRYDARAQGVRDIDCPMAVATALVDRGRWKLRELVAYVEAPTVREDGTPLTVPGYDEQSGLYLLPGAPQITLTKEPSYEDAVDASRTLCEAVGSWPYVGTGDHAAAVATIPTMLYARSVDAVPMPCVTSPTPGSGKSLLIDAGAVIATGRRPAVMTLGKDTNEAAKRLASGLLAGDSPLAIDNVETVLGGDLLCQAVTQPYVAVRPLGSSVQIRAPARVCLCATGNNLVIRGDLTRRVMLIQINAGMEHPEQRSFDGDILADLAARRSELIAAAITITTAYHAAGCPDVGTTPLGGFAAWDRLVRRPLVWAGLSDPLMAAASVRDDDPDRAALVALLEAMRQAYGDRVVTAAEIINDATKSIPRYGSGGFDYEHPALHDAVHQVCGKQVDARRLGYALRRYRSRIVEGMQLDGISRYGPSKVAAWRVICE</sequence>
<organism evidence="1 2">
    <name type="scientific">Thiohalobacter thiocyanaticus</name>
    <dbReference type="NCBI Taxonomy" id="585455"/>
    <lineage>
        <taxon>Bacteria</taxon>
        <taxon>Pseudomonadati</taxon>
        <taxon>Pseudomonadota</taxon>
        <taxon>Gammaproteobacteria</taxon>
        <taxon>Thiohalobacterales</taxon>
        <taxon>Thiohalobacteraceae</taxon>
        <taxon>Thiohalobacter</taxon>
    </lineage>
</organism>
<name>A0A426QG11_9GAMM</name>
<dbReference type="OrthoDB" id="123525at2"/>
<dbReference type="RefSeq" id="WP_125179904.1">
    <property type="nucleotide sequence ID" value="NZ_QZMU01000001.1"/>
</dbReference>
<proteinExistence type="predicted"/>
<accession>A0A426QG11</accession>
<keyword evidence="2" id="KW-1185">Reference proteome</keyword>